<dbReference type="EMBL" id="JXQK01000087">
    <property type="protein sequence ID" value="KIP60212.1"/>
    <property type="molecule type" value="Genomic_DNA"/>
</dbReference>
<dbReference type="PANTHER" id="PTHR43267">
    <property type="entry name" value="TRNA THREONYLCARBAMOYLADENOSINE DEHYDRATASE"/>
    <property type="match status" value="1"/>
</dbReference>
<dbReference type="RefSeq" id="WP_042520109.1">
    <property type="nucleotide sequence ID" value="NZ_JXQK01000087.1"/>
</dbReference>
<dbReference type="GO" id="GO:0061504">
    <property type="term" value="P:cyclic threonylcarbamoyladenosine biosynthetic process"/>
    <property type="evidence" value="ECO:0007669"/>
    <property type="project" value="TreeGrafter"/>
</dbReference>
<dbReference type="Pfam" id="PF00899">
    <property type="entry name" value="ThiF"/>
    <property type="match status" value="1"/>
</dbReference>
<name>A0A0D0HAH1_9BACT</name>
<dbReference type="GO" id="GO:0061503">
    <property type="term" value="F:tRNA threonylcarbamoyladenosine dehydratase"/>
    <property type="evidence" value="ECO:0007669"/>
    <property type="project" value="TreeGrafter"/>
</dbReference>
<dbReference type="InterPro" id="IPR000594">
    <property type="entry name" value="ThiF_NAD_FAD-bd"/>
</dbReference>
<reference evidence="2 3" key="1">
    <citation type="submission" date="2015-01" db="EMBL/GenBank/DDBJ databases">
        <title>Comparative genomics of non-oral Prevotella species.</title>
        <authorList>
            <person name="Accetto T."/>
            <person name="Nograsek B."/>
            <person name="Avgustin G."/>
        </authorList>
    </citation>
    <scope>NUCLEOTIDE SEQUENCE [LARGE SCALE GENOMIC DNA]</scope>
    <source>
        <strain evidence="2 3">P5-119</strain>
    </source>
</reference>
<dbReference type="AlphaFoldDB" id="A0A0D0HAH1"/>
<dbReference type="InterPro" id="IPR045886">
    <property type="entry name" value="ThiF/MoeB/HesA"/>
</dbReference>
<organism evidence="2 3">
    <name type="scientific">Prevotella pectinovora</name>
    <dbReference type="NCBI Taxonomy" id="1602169"/>
    <lineage>
        <taxon>Bacteria</taxon>
        <taxon>Pseudomonadati</taxon>
        <taxon>Bacteroidota</taxon>
        <taxon>Bacteroidia</taxon>
        <taxon>Bacteroidales</taxon>
        <taxon>Prevotellaceae</taxon>
        <taxon>Prevotella</taxon>
    </lineage>
</organism>
<gene>
    <name evidence="2" type="ORF">ST44_11810</name>
</gene>
<dbReference type="PANTHER" id="PTHR43267:SF1">
    <property type="entry name" value="TRNA THREONYLCARBAMOYLADENOSINE DEHYDRATASE"/>
    <property type="match status" value="1"/>
</dbReference>
<dbReference type="InterPro" id="IPR035985">
    <property type="entry name" value="Ubiquitin-activating_enz"/>
</dbReference>
<protein>
    <submittedName>
        <fullName evidence="2">Thiamine biosynthesis protein ThiF</fullName>
    </submittedName>
</protein>
<dbReference type="SUPFAM" id="SSF69572">
    <property type="entry name" value="Activating enzymes of the ubiquitin-like proteins"/>
    <property type="match status" value="1"/>
</dbReference>
<sequence length="275" mass="30087">MGIEKGIFKRMELLVGERVMQKTAEARVIIFGVGGVGSWCAESLVRSGVRHLTIVDSDRVCITNVNRQLMATTKTIGRVKVEVLKERLLEINPTAEIVALQKIYDETTAGSFNIGSYDYIIDAIDSLKDKALLILEACKTDSVLLSSMGAALKMDASKIAVAEFWKVKGCPLARALRNKFRKMKVRPAHKFKCVYSDELLHNLGTSFTCGTDQCVCSNKEEVSGDPALADHNRNNSKAQINGTAAHITAIFGFTLASLVVNDLYQKGLAEAKDAE</sequence>
<dbReference type="CDD" id="cd00755">
    <property type="entry name" value="YgdL_like"/>
    <property type="match status" value="1"/>
</dbReference>
<feature type="domain" description="THIF-type NAD/FAD binding fold" evidence="1">
    <location>
        <begin position="14"/>
        <end position="160"/>
    </location>
</feature>
<keyword evidence="3" id="KW-1185">Reference proteome</keyword>
<evidence type="ECO:0000313" key="3">
    <source>
        <dbReference type="Proteomes" id="UP000032046"/>
    </source>
</evidence>
<comment type="caution">
    <text evidence="2">The sequence shown here is derived from an EMBL/GenBank/DDBJ whole genome shotgun (WGS) entry which is preliminary data.</text>
</comment>
<accession>A0A0D0HAH1</accession>
<dbReference type="STRING" id="1602171.ST44_11810"/>
<evidence type="ECO:0000313" key="2">
    <source>
        <dbReference type="EMBL" id="KIP60212.1"/>
    </source>
</evidence>
<dbReference type="GO" id="GO:0008641">
    <property type="term" value="F:ubiquitin-like modifier activating enzyme activity"/>
    <property type="evidence" value="ECO:0007669"/>
    <property type="project" value="InterPro"/>
</dbReference>
<proteinExistence type="predicted"/>
<dbReference type="Gene3D" id="3.40.50.720">
    <property type="entry name" value="NAD(P)-binding Rossmann-like Domain"/>
    <property type="match status" value="1"/>
</dbReference>
<dbReference type="Proteomes" id="UP000032046">
    <property type="component" value="Unassembled WGS sequence"/>
</dbReference>
<evidence type="ECO:0000259" key="1">
    <source>
        <dbReference type="Pfam" id="PF00899"/>
    </source>
</evidence>